<proteinExistence type="predicted"/>
<name>A0A1F6D9X8_9BACT</name>
<dbReference type="AlphaFoldDB" id="A0A1F6D9X8"/>
<dbReference type="Proteomes" id="UP000178042">
    <property type="component" value="Unassembled WGS sequence"/>
</dbReference>
<gene>
    <name evidence="1" type="ORF">A3C86_03850</name>
</gene>
<sequence>MVLDGARSLDKALQPNQGVRDDAGAKWAMERARLKGEMSRVGTEIDELGGRLKTLEKRADEIQERLYEKCPAKPIMFSCRMEPFINGGKKYLTTKTAKIDVPNDEIWIKVDAGAGKFVRYSNPTMIESFSNSLLNTGLVDQRGQAESSPELHPQVSPLYDKARRGIQEAREVIKKALLARAEKAAYLAQAENAENA</sequence>
<comment type="caution">
    <text evidence="1">The sequence shown here is derived from an EMBL/GenBank/DDBJ whole genome shotgun (WGS) entry which is preliminary data.</text>
</comment>
<accession>A0A1F6D9X8</accession>
<evidence type="ECO:0000313" key="1">
    <source>
        <dbReference type="EMBL" id="OGG58248.1"/>
    </source>
</evidence>
<dbReference type="EMBL" id="MFLD01000043">
    <property type="protein sequence ID" value="OGG58248.1"/>
    <property type="molecule type" value="Genomic_DNA"/>
</dbReference>
<reference evidence="1 2" key="1">
    <citation type="journal article" date="2016" name="Nat. Commun.">
        <title>Thousands of microbial genomes shed light on interconnected biogeochemical processes in an aquifer system.</title>
        <authorList>
            <person name="Anantharaman K."/>
            <person name="Brown C.T."/>
            <person name="Hug L.A."/>
            <person name="Sharon I."/>
            <person name="Castelle C.J."/>
            <person name="Probst A.J."/>
            <person name="Thomas B.C."/>
            <person name="Singh A."/>
            <person name="Wilkins M.J."/>
            <person name="Karaoz U."/>
            <person name="Brodie E.L."/>
            <person name="Williams K.H."/>
            <person name="Hubbard S.S."/>
            <person name="Banfield J.F."/>
        </authorList>
    </citation>
    <scope>NUCLEOTIDE SEQUENCE [LARGE SCALE GENOMIC DNA]</scope>
</reference>
<evidence type="ECO:0000313" key="2">
    <source>
        <dbReference type="Proteomes" id="UP000178042"/>
    </source>
</evidence>
<organism evidence="1 2">
    <name type="scientific">Candidatus Kaiserbacteria bacterium RIFCSPHIGHO2_02_FULL_49_16</name>
    <dbReference type="NCBI Taxonomy" id="1798490"/>
    <lineage>
        <taxon>Bacteria</taxon>
        <taxon>Candidatus Kaiseribacteriota</taxon>
    </lineage>
</organism>
<protein>
    <submittedName>
        <fullName evidence="1">Uncharacterized protein</fullName>
    </submittedName>
</protein>